<sequence length="119" mass="14755">MILRWRRGKLDELQENYDSEKNLFDTGYQRLIEEEDKRDRHLQNHEHCDCRWPKIKEFKRLLEGISRRGKWLRNEMDEIDRNITELEEKGKELLSRLVIKEAEGRFMCSYRRDRRIGEM</sequence>
<keyword evidence="3" id="KW-1185">Reference proteome</keyword>
<evidence type="ECO:0000256" key="1">
    <source>
        <dbReference type="SAM" id="Coils"/>
    </source>
</evidence>
<gene>
    <name evidence="2" type="ORF">AAF712_005677</name>
</gene>
<accession>A0ABR3A1M8</accession>
<comment type="caution">
    <text evidence="2">The sequence shown here is derived from an EMBL/GenBank/DDBJ whole genome shotgun (WGS) entry which is preliminary data.</text>
</comment>
<reference evidence="2 3" key="1">
    <citation type="submission" date="2024-05" db="EMBL/GenBank/DDBJ databases">
        <title>A draft genome resource for the thread blight pathogen Marasmius tenuissimus strain MS-2.</title>
        <authorList>
            <person name="Yulfo-Soto G.E."/>
            <person name="Baruah I.K."/>
            <person name="Amoako-Attah I."/>
            <person name="Bukari Y."/>
            <person name="Meinhardt L.W."/>
            <person name="Bailey B.A."/>
            <person name="Cohen S.P."/>
        </authorList>
    </citation>
    <scope>NUCLEOTIDE SEQUENCE [LARGE SCALE GENOMIC DNA]</scope>
    <source>
        <strain evidence="2 3">MS-2</strain>
    </source>
</reference>
<dbReference type="EMBL" id="JBBXMP010000027">
    <property type="protein sequence ID" value="KAL0067279.1"/>
    <property type="molecule type" value="Genomic_DNA"/>
</dbReference>
<protein>
    <submittedName>
        <fullName evidence="2">Uncharacterized protein</fullName>
    </submittedName>
</protein>
<evidence type="ECO:0000313" key="2">
    <source>
        <dbReference type="EMBL" id="KAL0067279.1"/>
    </source>
</evidence>
<evidence type="ECO:0000313" key="3">
    <source>
        <dbReference type="Proteomes" id="UP001437256"/>
    </source>
</evidence>
<feature type="coiled-coil region" evidence="1">
    <location>
        <begin position="69"/>
        <end position="103"/>
    </location>
</feature>
<keyword evidence="1" id="KW-0175">Coiled coil</keyword>
<dbReference type="Proteomes" id="UP001437256">
    <property type="component" value="Unassembled WGS sequence"/>
</dbReference>
<name>A0ABR3A1M8_9AGAR</name>
<organism evidence="2 3">
    <name type="scientific">Marasmius tenuissimus</name>
    <dbReference type="NCBI Taxonomy" id="585030"/>
    <lineage>
        <taxon>Eukaryota</taxon>
        <taxon>Fungi</taxon>
        <taxon>Dikarya</taxon>
        <taxon>Basidiomycota</taxon>
        <taxon>Agaricomycotina</taxon>
        <taxon>Agaricomycetes</taxon>
        <taxon>Agaricomycetidae</taxon>
        <taxon>Agaricales</taxon>
        <taxon>Marasmiineae</taxon>
        <taxon>Marasmiaceae</taxon>
        <taxon>Marasmius</taxon>
    </lineage>
</organism>
<proteinExistence type="predicted"/>